<dbReference type="GO" id="GO:0005634">
    <property type="term" value="C:nucleus"/>
    <property type="evidence" value="ECO:0007669"/>
    <property type="project" value="TreeGrafter"/>
</dbReference>
<dbReference type="PROSITE" id="PS50082">
    <property type="entry name" value="WD_REPEATS_2"/>
    <property type="match status" value="1"/>
</dbReference>
<evidence type="ECO:0000313" key="7">
    <source>
        <dbReference type="Proteomes" id="UP000031668"/>
    </source>
</evidence>
<dbReference type="Proteomes" id="UP000031668">
    <property type="component" value="Unassembled WGS sequence"/>
</dbReference>
<dbReference type="Gene3D" id="1.20.920.10">
    <property type="entry name" value="Bromodomain-like"/>
    <property type="match status" value="1"/>
</dbReference>
<dbReference type="InterPro" id="IPR052060">
    <property type="entry name" value="Bromo_WD_repeat"/>
</dbReference>
<accession>A0A0C2JDY3</accession>
<dbReference type="Pfam" id="PF00439">
    <property type="entry name" value="Bromodomain"/>
    <property type="match status" value="1"/>
</dbReference>
<dbReference type="InterPro" id="IPR036427">
    <property type="entry name" value="Bromodomain-like_sf"/>
</dbReference>
<dbReference type="EMBL" id="JWZT01003185">
    <property type="protein sequence ID" value="KII67448.1"/>
    <property type="molecule type" value="Genomic_DNA"/>
</dbReference>
<feature type="compositionally biased region" description="Low complexity" evidence="4">
    <location>
        <begin position="939"/>
        <end position="956"/>
    </location>
</feature>
<evidence type="ECO:0000313" key="6">
    <source>
        <dbReference type="EMBL" id="KII67448.1"/>
    </source>
</evidence>
<dbReference type="SUPFAM" id="SSF50978">
    <property type="entry name" value="WD40 repeat-like"/>
    <property type="match status" value="1"/>
</dbReference>
<comment type="caution">
    <text evidence="6">The sequence shown here is derived from an EMBL/GenBank/DDBJ whole genome shotgun (WGS) entry which is preliminary data.</text>
</comment>
<evidence type="ECO:0000256" key="4">
    <source>
        <dbReference type="SAM" id="MobiDB-lite"/>
    </source>
</evidence>
<dbReference type="SUPFAM" id="SSF47370">
    <property type="entry name" value="Bromodomain"/>
    <property type="match status" value="1"/>
</dbReference>
<dbReference type="Pfam" id="PF25313">
    <property type="entry name" value="BRWD_AD"/>
    <property type="match status" value="1"/>
</dbReference>
<feature type="region of interest" description="Disordered" evidence="4">
    <location>
        <begin position="936"/>
        <end position="1024"/>
    </location>
</feature>
<feature type="compositionally biased region" description="Basic residues" evidence="4">
    <location>
        <begin position="959"/>
        <end position="974"/>
    </location>
</feature>
<dbReference type="Gene3D" id="2.30.30.1040">
    <property type="match status" value="1"/>
</dbReference>
<protein>
    <submittedName>
        <fullName evidence="6">Bromodomain and WD repeat-containing protein 1</fullName>
    </submittedName>
</protein>
<dbReference type="OMA" id="FIVESHP"/>
<evidence type="ECO:0000256" key="3">
    <source>
        <dbReference type="PROSITE-ProRule" id="PRU00221"/>
    </source>
</evidence>
<dbReference type="PROSITE" id="PS00633">
    <property type="entry name" value="BROMODOMAIN_1"/>
    <property type="match status" value="1"/>
</dbReference>
<dbReference type="GO" id="GO:0008360">
    <property type="term" value="P:regulation of cell shape"/>
    <property type="evidence" value="ECO:0007669"/>
    <property type="project" value="TreeGrafter"/>
</dbReference>
<dbReference type="PANTHER" id="PTHR16266">
    <property type="entry name" value="WD REPEAT DOMAIN 9"/>
    <property type="match status" value="1"/>
</dbReference>
<keyword evidence="1 2" id="KW-0103">Bromodomain</keyword>
<dbReference type="OrthoDB" id="538223at2759"/>
<dbReference type="InterPro" id="IPR001680">
    <property type="entry name" value="WD40_rpt"/>
</dbReference>
<dbReference type="GO" id="GO:0006357">
    <property type="term" value="P:regulation of transcription by RNA polymerase II"/>
    <property type="evidence" value="ECO:0007669"/>
    <property type="project" value="TreeGrafter"/>
</dbReference>
<keyword evidence="7" id="KW-1185">Reference proteome</keyword>
<dbReference type="GO" id="GO:0007010">
    <property type="term" value="P:cytoskeleton organization"/>
    <property type="evidence" value="ECO:0007669"/>
    <property type="project" value="TreeGrafter"/>
</dbReference>
<keyword evidence="3" id="KW-0853">WD repeat</keyword>
<dbReference type="InterPro" id="IPR036322">
    <property type="entry name" value="WD40_repeat_dom_sf"/>
</dbReference>
<dbReference type="PROSITE" id="PS50014">
    <property type="entry name" value="BROMODOMAIN_2"/>
    <property type="match status" value="1"/>
</dbReference>
<organism evidence="6 7">
    <name type="scientific">Thelohanellus kitauei</name>
    <name type="common">Myxosporean</name>
    <dbReference type="NCBI Taxonomy" id="669202"/>
    <lineage>
        <taxon>Eukaryota</taxon>
        <taxon>Metazoa</taxon>
        <taxon>Cnidaria</taxon>
        <taxon>Myxozoa</taxon>
        <taxon>Myxosporea</taxon>
        <taxon>Bivalvulida</taxon>
        <taxon>Platysporina</taxon>
        <taxon>Myxobolidae</taxon>
        <taxon>Thelohanellus</taxon>
    </lineage>
</organism>
<feature type="region of interest" description="Disordered" evidence="4">
    <location>
        <begin position="853"/>
        <end position="922"/>
    </location>
</feature>
<dbReference type="PROSITE" id="PS50294">
    <property type="entry name" value="WD_REPEATS_REGION"/>
    <property type="match status" value="1"/>
</dbReference>
<name>A0A0C2JDY3_THEKT</name>
<gene>
    <name evidence="6" type="ORF">RF11_07833</name>
</gene>
<dbReference type="PANTHER" id="PTHR16266:SF17">
    <property type="entry name" value="BRWD3"/>
    <property type="match status" value="1"/>
</dbReference>
<dbReference type="InterPro" id="IPR057451">
    <property type="entry name" value="BRWD/PHIP_AD"/>
</dbReference>
<dbReference type="InterPro" id="IPR018359">
    <property type="entry name" value="Bromodomain_CS"/>
</dbReference>
<dbReference type="PRINTS" id="PR00503">
    <property type="entry name" value="BROMODOMAIN"/>
</dbReference>
<evidence type="ECO:0000256" key="1">
    <source>
        <dbReference type="ARBA" id="ARBA00023117"/>
    </source>
</evidence>
<sequence>MHRFQTHTDSVFIVESHPSFQSIFLTAGHDGRIIIWDFLAQDPIIKILFNKVNEGVGAVFDAKFSPANFSIAATDNHGNVCIYGMETSEDFIAFPDQQFFHTDYRPICVEDNVTYDEQTGMLPHEMYPPYMVNMDGDPHPSIFQQAHLNRFNIFDKYELERLGFYKLKAENNPTIGSLQAGIAEGVRQIENIHITTPIETEDVRKWRKRIIVPQLTSDRLYEVRSRVQNLYKQECEFYKNIEKSFSPQKLNDIGRKKKLLSLKAKILQSRNAATVEVIEEPVQESPIQTVHEVIQSEESSFVTDSEFTTEVEYVDSSQSSECDVKREICTRRNRYIFNDDRQSSTTPSTDPIYNVQNPTITKDWLLVEKQMRSPYFPQVGDVVTYHLLGHKMYVNHVCNNKLFYINKNRLCYNRIKFKDVEICRVTNANFFDIYPYLCSLTLTKLDASGTYSTGLNFNVQFTDIYNVDDFLVLKQFYDEAVARHWNEGNRFQSYIDEEWFYGTIEEIVYNERFPESYFRNLKVRWNSGESDTLSPWDVFPISTRTPNVKYREEEADWAPETKAEAKHRILAGFEAIQLTQQFRDVEDYLNENSADIPFATSYCKIIRKISNDFYRRKKAIIWELRMILHNLGSLKAPSNIMENSEILTKSLIYFIKNLCYNVAEIIDSTTVNSELGAAESTDSCILRRSSRRKEVVLPEFRWFMEAIDLWNDLTGLTDAQPFLAPVDVEEYPDYLSVIKTPMDFSKVHHNLMSGNYLTPDQFINDINLIFQNSRSYNVNRRSTIYGMTLRLNNFFNKKLDRLLPRWRAENLNSNAHLTRHKISQFLGNLNQNGSQSVVESKQRMRKLTINETNSTPIARRLRKRKPADNGSVVDDTDISISIDNKPPPQNSSNKPRRRSKRFVEDPDAQSTSPLQSPIIKATKRIYRTRASAKFMLKESSNNTPSTSFSNPTSTDSSPKRKPRSKKNKIRKRKSSLQDSGSVNTSISPSELDDLREISLKYNLRSKRPEVGENRISARLRKRKK</sequence>
<evidence type="ECO:0000259" key="5">
    <source>
        <dbReference type="PROSITE" id="PS50014"/>
    </source>
</evidence>
<feature type="repeat" description="WD" evidence="3">
    <location>
        <begin position="4"/>
        <end position="37"/>
    </location>
</feature>
<proteinExistence type="predicted"/>
<dbReference type="SMART" id="SM00297">
    <property type="entry name" value="BROMO"/>
    <property type="match status" value="1"/>
</dbReference>
<feature type="compositionally biased region" description="Polar residues" evidence="4">
    <location>
        <begin position="976"/>
        <end position="988"/>
    </location>
</feature>
<dbReference type="InterPro" id="IPR001487">
    <property type="entry name" value="Bromodomain"/>
</dbReference>
<evidence type="ECO:0000256" key="2">
    <source>
        <dbReference type="PROSITE-ProRule" id="PRU00035"/>
    </source>
</evidence>
<reference evidence="6 7" key="1">
    <citation type="journal article" date="2014" name="Genome Biol. Evol.">
        <title>The genome of the myxosporean Thelohanellus kitauei shows adaptations to nutrient acquisition within its fish host.</title>
        <authorList>
            <person name="Yang Y."/>
            <person name="Xiong J."/>
            <person name="Zhou Z."/>
            <person name="Huo F."/>
            <person name="Miao W."/>
            <person name="Ran C."/>
            <person name="Liu Y."/>
            <person name="Zhang J."/>
            <person name="Feng J."/>
            <person name="Wang M."/>
            <person name="Wang M."/>
            <person name="Wang L."/>
            <person name="Yao B."/>
        </authorList>
    </citation>
    <scope>NUCLEOTIDE SEQUENCE [LARGE SCALE GENOMIC DNA]</scope>
    <source>
        <strain evidence="6">Wuqing</strain>
    </source>
</reference>
<feature type="domain" description="Bromo" evidence="5">
    <location>
        <begin position="714"/>
        <end position="784"/>
    </location>
</feature>
<dbReference type="Gene3D" id="2.130.10.10">
    <property type="entry name" value="YVTN repeat-like/Quinoprotein amine dehydrogenase"/>
    <property type="match status" value="1"/>
</dbReference>
<dbReference type="AlphaFoldDB" id="A0A0C2JDY3"/>
<dbReference type="InterPro" id="IPR015943">
    <property type="entry name" value="WD40/YVTN_repeat-like_dom_sf"/>
</dbReference>